<reference evidence="2" key="1">
    <citation type="submission" date="2023-08" db="EMBL/GenBank/DDBJ databases">
        <title>A de novo genome assembly of Solanum verrucosum Schlechtendal, a Mexican diploid species geographically isolated from the other diploid A-genome species in potato relatives.</title>
        <authorList>
            <person name="Hosaka K."/>
        </authorList>
    </citation>
    <scope>NUCLEOTIDE SEQUENCE</scope>
    <source>
        <tissue evidence="2">Young leaves</tissue>
    </source>
</reference>
<feature type="region of interest" description="Disordered" evidence="1">
    <location>
        <begin position="1"/>
        <end position="63"/>
    </location>
</feature>
<keyword evidence="3" id="KW-1185">Reference proteome</keyword>
<evidence type="ECO:0000313" key="2">
    <source>
        <dbReference type="EMBL" id="WMV37216.1"/>
    </source>
</evidence>
<gene>
    <name evidence="2" type="ORF">MTR67_030601</name>
</gene>
<evidence type="ECO:0000313" key="3">
    <source>
        <dbReference type="Proteomes" id="UP001234989"/>
    </source>
</evidence>
<dbReference type="AlphaFoldDB" id="A0AAF0R7X2"/>
<dbReference type="Proteomes" id="UP001234989">
    <property type="component" value="Chromosome 7"/>
</dbReference>
<sequence>MGGSHINYQRQGGNQSWNKDRDGGWKDWRGGNRRDRKIEKDMYMPHHDCPRSKDTTRPKESRTEEMLARIYNKVDESDKVLRELNNDFSLSFH</sequence>
<protein>
    <submittedName>
        <fullName evidence="2">Uncharacterized protein</fullName>
    </submittedName>
</protein>
<accession>A0AAF0R7X2</accession>
<organism evidence="2 3">
    <name type="scientific">Solanum verrucosum</name>
    <dbReference type="NCBI Taxonomy" id="315347"/>
    <lineage>
        <taxon>Eukaryota</taxon>
        <taxon>Viridiplantae</taxon>
        <taxon>Streptophyta</taxon>
        <taxon>Embryophyta</taxon>
        <taxon>Tracheophyta</taxon>
        <taxon>Spermatophyta</taxon>
        <taxon>Magnoliopsida</taxon>
        <taxon>eudicotyledons</taxon>
        <taxon>Gunneridae</taxon>
        <taxon>Pentapetalae</taxon>
        <taxon>asterids</taxon>
        <taxon>lamiids</taxon>
        <taxon>Solanales</taxon>
        <taxon>Solanaceae</taxon>
        <taxon>Solanoideae</taxon>
        <taxon>Solaneae</taxon>
        <taxon>Solanum</taxon>
    </lineage>
</organism>
<evidence type="ECO:0000256" key="1">
    <source>
        <dbReference type="SAM" id="MobiDB-lite"/>
    </source>
</evidence>
<name>A0AAF0R7X2_SOLVR</name>
<feature type="compositionally biased region" description="Basic and acidic residues" evidence="1">
    <location>
        <begin position="18"/>
        <end position="63"/>
    </location>
</feature>
<feature type="compositionally biased region" description="Polar residues" evidence="1">
    <location>
        <begin position="1"/>
        <end position="17"/>
    </location>
</feature>
<dbReference type="EMBL" id="CP133618">
    <property type="protein sequence ID" value="WMV37216.1"/>
    <property type="molecule type" value="Genomic_DNA"/>
</dbReference>
<proteinExistence type="predicted"/>